<dbReference type="RefSeq" id="WP_183090645.1">
    <property type="nucleotide sequence ID" value="NZ_JACJUD010000007.1"/>
</dbReference>
<keyword evidence="10 16" id="KW-0443">Lipid metabolism</keyword>
<gene>
    <name evidence="16" type="primary">lifO</name>
    <name evidence="18" type="ORF">H3H51_18980</name>
</gene>
<protein>
    <recommendedName>
        <fullName evidence="4 16">Lipase chaperone</fullName>
    </recommendedName>
    <alternativeName>
        <fullName evidence="16">Lipase activator protein</fullName>
    </alternativeName>
    <alternativeName>
        <fullName evidence="15 16">Lipase foldase</fullName>
    </alternativeName>
    <alternativeName>
        <fullName evidence="13 16">Lipase helper protein</fullName>
    </alternativeName>
    <alternativeName>
        <fullName evidence="14 16">Lipase modulator</fullName>
    </alternativeName>
</protein>
<proteinExistence type="inferred from homology"/>
<dbReference type="NCBIfam" id="NF002334">
    <property type="entry name" value="PRK01294.1-2"/>
    <property type="match status" value="1"/>
</dbReference>
<dbReference type="GO" id="GO:0051082">
    <property type="term" value="F:unfolded protein binding"/>
    <property type="evidence" value="ECO:0007669"/>
    <property type="project" value="UniProtKB-UniRule"/>
</dbReference>
<evidence type="ECO:0000256" key="1">
    <source>
        <dbReference type="ARBA" id="ARBA00003280"/>
    </source>
</evidence>
<evidence type="ECO:0000256" key="15">
    <source>
        <dbReference type="ARBA" id="ARBA00033028"/>
    </source>
</evidence>
<comment type="similarity">
    <text evidence="3 16">Belongs to the lipase chaperone family.</text>
</comment>
<comment type="function">
    <text evidence="1 16">May be involved in the folding of the extracellular lipase during its passage through the periplasm.</text>
</comment>
<dbReference type="GO" id="GO:0016042">
    <property type="term" value="P:lipid catabolic process"/>
    <property type="evidence" value="ECO:0007669"/>
    <property type="project" value="UniProtKB-UniRule"/>
</dbReference>
<evidence type="ECO:0000256" key="12">
    <source>
        <dbReference type="ARBA" id="ARBA00023186"/>
    </source>
</evidence>
<dbReference type="EMBL" id="JACJUD010000007">
    <property type="protein sequence ID" value="MBB2497113.1"/>
    <property type="molecule type" value="Genomic_DNA"/>
</dbReference>
<feature type="region of interest" description="Disordered" evidence="17">
    <location>
        <begin position="28"/>
        <end position="71"/>
    </location>
</feature>
<dbReference type="AlphaFoldDB" id="A0A7W4LPV6"/>
<evidence type="ECO:0000256" key="11">
    <source>
        <dbReference type="ARBA" id="ARBA00023136"/>
    </source>
</evidence>
<evidence type="ECO:0000256" key="17">
    <source>
        <dbReference type="SAM" id="MobiDB-lite"/>
    </source>
</evidence>
<dbReference type="Proteomes" id="UP000542720">
    <property type="component" value="Unassembled WGS sequence"/>
</dbReference>
<dbReference type="GO" id="GO:0006457">
    <property type="term" value="P:protein folding"/>
    <property type="evidence" value="ECO:0007669"/>
    <property type="project" value="UniProtKB-UniRule"/>
</dbReference>
<keyword evidence="11 16" id="KW-0472">Membrane</keyword>
<evidence type="ECO:0000256" key="10">
    <source>
        <dbReference type="ARBA" id="ARBA00023098"/>
    </source>
</evidence>
<comment type="subcellular location">
    <subcellularLocation>
        <location evidence="2">Cell inner membrane</location>
        <topology evidence="2">Single-pass membrane protein</topology>
        <orientation evidence="2">Periplasmic side</orientation>
    </subcellularLocation>
</comment>
<dbReference type="HAMAP" id="MF_00790">
    <property type="entry name" value="Lipase_chap"/>
    <property type="match status" value="1"/>
</dbReference>
<evidence type="ECO:0000313" key="18">
    <source>
        <dbReference type="EMBL" id="MBB2497113.1"/>
    </source>
</evidence>
<dbReference type="GO" id="GO:0005886">
    <property type="term" value="C:plasma membrane"/>
    <property type="evidence" value="ECO:0007669"/>
    <property type="project" value="UniProtKB-SubCell"/>
</dbReference>
<comment type="caution">
    <text evidence="18">The sequence shown here is derived from an EMBL/GenBank/DDBJ whole genome shotgun (WGS) entry which is preliminary data.</text>
</comment>
<evidence type="ECO:0000256" key="5">
    <source>
        <dbReference type="ARBA" id="ARBA00022475"/>
    </source>
</evidence>
<organism evidence="18 19">
    <name type="scientific">Aquipseudomonas ullengensis</name>
    <dbReference type="NCBI Taxonomy" id="2759166"/>
    <lineage>
        <taxon>Bacteria</taxon>
        <taxon>Pseudomonadati</taxon>
        <taxon>Pseudomonadota</taxon>
        <taxon>Gammaproteobacteria</taxon>
        <taxon>Pseudomonadales</taxon>
        <taxon>Pseudomonadaceae</taxon>
        <taxon>Aquipseudomonas</taxon>
    </lineage>
</organism>
<evidence type="ECO:0000256" key="14">
    <source>
        <dbReference type="ARBA" id="ARBA00031542"/>
    </source>
</evidence>
<name>A0A7W4LPV6_9GAMM</name>
<evidence type="ECO:0000256" key="4">
    <source>
        <dbReference type="ARBA" id="ARBA00019692"/>
    </source>
</evidence>
<evidence type="ECO:0000256" key="13">
    <source>
        <dbReference type="ARBA" id="ARBA00030948"/>
    </source>
</evidence>
<sequence length="345" mass="38233">MKKLLLLLPIAIGAGVTLALYWQTAPSIPTPSSASRPAAKTAENEKKSATTNDDQSPVSSLPTSVTPLPASFRGTEIDGRLMVDESGNLVISREIRNLFDYFLSAIGEEPFQLSIKRLHDYITAQLEEPAESQAQTLLQQYLSYKRELIMLERDMPKLGSLEAVRQREAAVTALRESIFSPDAHQAFFAQEESYNQFNLQRLVISQDASLDAAGKGAAIDRLRASMPEELQASVMPSLQEELNAQTAQLQAQGATSEQIRAMRQQLVGAEATMRLETLDQERVAWQQRVSAYSAEKVRIEAQEGLSDSDKHAAIEHLAAEQFDAHERLRLNAAEQLLKAQQKDKT</sequence>
<keyword evidence="8 16" id="KW-0442">Lipid degradation</keyword>
<dbReference type="InterPro" id="IPR004961">
    <property type="entry name" value="Lipase_chaperone"/>
</dbReference>
<keyword evidence="7 16" id="KW-0812">Transmembrane</keyword>
<evidence type="ECO:0000256" key="8">
    <source>
        <dbReference type="ARBA" id="ARBA00022963"/>
    </source>
</evidence>
<evidence type="ECO:0000256" key="7">
    <source>
        <dbReference type="ARBA" id="ARBA00022692"/>
    </source>
</evidence>
<evidence type="ECO:0000256" key="2">
    <source>
        <dbReference type="ARBA" id="ARBA00004383"/>
    </source>
</evidence>
<keyword evidence="19" id="KW-1185">Reference proteome</keyword>
<keyword evidence="9 16" id="KW-1133">Transmembrane helix</keyword>
<accession>A0A7W4LPV6</accession>
<feature type="compositionally biased region" description="Low complexity" evidence="17">
    <location>
        <begin position="28"/>
        <end position="41"/>
    </location>
</feature>
<reference evidence="18 19" key="1">
    <citation type="submission" date="2020-08" db="EMBL/GenBank/DDBJ databases">
        <authorList>
            <person name="Kim C.M."/>
        </authorList>
    </citation>
    <scope>NUCLEOTIDE SEQUENCE [LARGE SCALE GENOMIC DNA]</scope>
    <source>
        <strain evidence="18 19">UL070</strain>
    </source>
</reference>
<keyword evidence="6 16" id="KW-0997">Cell inner membrane</keyword>
<evidence type="ECO:0000256" key="9">
    <source>
        <dbReference type="ARBA" id="ARBA00022989"/>
    </source>
</evidence>
<evidence type="ECO:0000256" key="6">
    <source>
        <dbReference type="ARBA" id="ARBA00022519"/>
    </source>
</evidence>
<feature type="compositionally biased region" description="Low complexity" evidence="17">
    <location>
        <begin position="56"/>
        <end position="69"/>
    </location>
</feature>
<evidence type="ECO:0000256" key="3">
    <source>
        <dbReference type="ARBA" id="ARBA00010358"/>
    </source>
</evidence>
<evidence type="ECO:0000256" key="16">
    <source>
        <dbReference type="HAMAP-Rule" id="MF_00790"/>
    </source>
</evidence>
<evidence type="ECO:0000313" key="19">
    <source>
        <dbReference type="Proteomes" id="UP000542720"/>
    </source>
</evidence>
<dbReference type="SUPFAM" id="SSF158855">
    <property type="entry name" value="Lipase chaperone-like"/>
    <property type="match status" value="1"/>
</dbReference>
<keyword evidence="5 16" id="KW-1003">Cell membrane</keyword>
<dbReference type="Pfam" id="PF03280">
    <property type="entry name" value="Lipase_chap"/>
    <property type="match status" value="1"/>
</dbReference>
<keyword evidence="12 16" id="KW-0143">Chaperone</keyword>